<dbReference type="Proteomes" id="UP000019375">
    <property type="component" value="Unassembled WGS sequence"/>
</dbReference>
<dbReference type="EC" id="4.6.1.1" evidence="5"/>
<feature type="compositionally biased region" description="Basic and acidic residues" evidence="17">
    <location>
        <begin position="343"/>
        <end position="352"/>
    </location>
</feature>
<keyword evidence="11" id="KW-0067">ATP-binding</keyword>
<feature type="compositionally biased region" description="Gly residues" evidence="17">
    <location>
        <begin position="294"/>
        <end position="306"/>
    </location>
</feature>
<feature type="domain" description="PPM-type phosphatase" evidence="20">
    <location>
        <begin position="1490"/>
        <end position="1756"/>
    </location>
</feature>
<comment type="similarity">
    <text evidence="4">Belongs to the adenylyl cyclase class-3 family.</text>
</comment>
<dbReference type="PROSITE" id="PS51450">
    <property type="entry name" value="LRR"/>
    <property type="match status" value="7"/>
</dbReference>
<feature type="region of interest" description="Disordered" evidence="17">
    <location>
        <begin position="729"/>
        <end position="783"/>
    </location>
</feature>
<feature type="compositionally biased region" description="Polar residues" evidence="17">
    <location>
        <begin position="749"/>
        <end position="763"/>
    </location>
</feature>
<evidence type="ECO:0000259" key="20">
    <source>
        <dbReference type="PROSITE" id="PS51746"/>
    </source>
</evidence>
<feature type="compositionally biased region" description="Polar residues" evidence="17">
    <location>
        <begin position="573"/>
        <end position="583"/>
    </location>
</feature>
<dbReference type="GO" id="GO:0005524">
    <property type="term" value="F:ATP binding"/>
    <property type="evidence" value="ECO:0007669"/>
    <property type="project" value="UniProtKB-KW"/>
</dbReference>
<feature type="compositionally biased region" description="Low complexity" evidence="17">
    <location>
        <begin position="354"/>
        <end position="416"/>
    </location>
</feature>
<dbReference type="Pfam" id="PF00481">
    <property type="entry name" value="PP2C"/>
    <property type="match status" value="1"/>
</dbReference>
<dbReference type="GO" id="GO:0000287">
    <property type="term" value="F:magnesium ion binding"/>
    <property type="evidence" value="ECO:0007669"/>
    <property type="project" value="InterPro"/>
</dbReference>
<feature type="compositionally biased region" description="Low complexity" evidence="17">
    <location>
        <begin position="28"/>
        <end position="39"/>
    </location>
</feature>
<dbReference type="Pfam" id="PF23010">
    <property type="entry name" value="RA_3"/>
    <property type="match status" value="1"/>
</dbReference>
<feature type="region of interest" description="Disordered" evidence="17">
    <location>
        <begin position="332"/>
        <end position="527"/>
    </location>
</feature>
<evidence type="ECO:0000259" key="18">
    <source>
        <dbReference type="PROSITE" id="PS50125"/>
    </source>
</evidence>
<comment type="catalytic activity">
    <reaction evidence="1">
        <text>ATP = 3',5'-cyclic AMP + diphosphate</text>
        <dbReference type="Rhea" id="RHEA:15389"/>
        <dbReference type="ChEBI" id="CHEBI:30616"/>
        <dbReference type="ChEBI" id="CHEBI:33019"/>
        <dbReference type="ChEBI" id="CHEBI:58165"/>
        <dbReference type="EC" id="4.6.1.1"/>
    </reaction>
</comment>
<dbReference type="Pfam" id="PF08509">
    <property type="entry name" value="Ad_cyc_g-alpha"/>
    <property type="match status" value="1"/>
</dbReference>
<dbReference type="SUPFAM" id="SSF55073">
    <property type="entry name" value="Nucleotide cyclase"/>
    <property type="match status" value="1"/>
</dbReference>
<evidence type="ECO:0000256" key="11">
    <source>
        <dbReference type="ARBA" id="ARBA00022840"/>
    </source>
</evidence>
<proteinExistence type="inferred from homology"/>
<dbReference type="SMART" id="SM00044">
    <property type="entry name" value="CYCc"/>
    <property type="match status" value="1"/>
</dbReference>
<dbReference type="InterPro" id="IPR001611">
    <property type="entry name" value="Leu-rich_rpt"/>
</dbReference>
<dbReference type="InterPro" id="IPR032675">
    <property type="entry name" value="LRR_dom_sf"/>
</dbReference>
<dbReference type="OrthoDB" id="2021138at2759"/>
<dbReference type="InterPro" id="IPR013716">
    <property type="entry name" value="Adenylate_cyclase_G-a-bd"/>
</dbReference>
<dbReference type="CDD" id="cd01775">
    <property type="entry name" value="RA_PHLPP_like"/>
    <property type="match status" value="1"/>
</dbReference>
<dbReference type="GO" id="GO:0006171">
    <property type="term" value="P:cAMP biosynthetic process"/>
    <property type="evidence" value="ECO:0007669"/>
    <property type="project" value="UniProtKB-KW"/>
</dbReference>
<dbReference type="GO" id="GO:0035556">
    <property type="term" value="P:intracellular signal transduction"/>
    <property type="evidence" value="ECO:0007669"/>
    <property type="project" value="InterPro"/>
</dbReference>
<dbReference type="InterPro" id="IPR003591">
    <property type="entry name" value="Leu-rich_rpt_typical-subtyp"/>
</dbReference>
<evidence type="ECO:0000256" key="13">
    <source>
        <dbReference type="ARBA" id="ARBA00022998"/>
    </source>
</evidence>
<feature type="compositionally biased region" description="Basic and acidic residues" evidence="17">
    <location>
        <begin position="424"/>
        <end position="438"/>
    </location>
</feature>
<evidence type="ECO:0000256" key="7">
    <source>
        <dbReference type="ARBA" id="ARBA00022614"/>
    </source>
</evidence>
<evidence type="ECO:0000313" key="21">
    <source>
        <dbReference type="EMBL" id="CDF88362.1"/>
    </source>
</evidence>
<dbReference type="PROSITE" id="PS51746">
    <property type="entry name" value="PPM_2"/>
    <property type="match status" value="1"/>
</dbReference>
<dbReference type="InterPro" id="IPR001054">
    <property type="entry name" value="A/G_cyclase"/>
</dbReference>
<dbReference type="InterPro" id="IPR001932">
    <property type="entry name" value="PPM-type_phosphatase-like_dom"/>
</dbReference>
<feature type="compositionally biased region" description="Low complexity" evidence="17">
    <location>
        <begin position="159"/>
        <end position="176"/>
    </location>
</feature>
<dbReference type="Gene3D" id="3.30.70.1230">
    <property type="entry name" value="Nucleotide cyclase"/>
    <property type="match status" value="1"/>
</dbReference>
<feature type="compositionally biased region" description="Polar residues" evidence="17">
    <location>
        <begin position="515"/>
        <end position="527"/>
    </location>
</feature>
<feature type="compositionally biased region" description="Low complexity" evidence="17">
    <location>
        <begin position="439"/>
        <end position="450"/>
    </location>
</feature>
<dbReference type="SMART" id="SM00314">
    <property type="entry name" value="RA"/>
    <property type="match status" value="1"/>
</dbReference>
<feature type="compositionally biased region" description="Basic and acidic residues" evidence="17">
    <location>
        <begin position="645"/>
        <end position="663"/>
    </location>
</feature>
<keyword evidence="22" id="KW-1185">Reference proteome</keyword>
<evidence type="ECO:0000256" key="5">
    <source>
        <dbReference type="ARBA" id="ARBA00012201"/>
    </source>
</evidence>
<dbReference type="PROSITE" id="PS50125">
    <property type="entry name" value="GUANYLATE_CYCLASE_2"/>
    <property type="match status" value="1"/>
</dbReference>
<protein>
    <recommendedName>
        <fullName evidence="6">Adenylate cyclase</fullName>
        <ecNumber evidence="5">4.6.1.1</ecNumber>
    </recommendedName>
    <alternativeName>
        <fullName evidence="15">ATP pyrophosphate-lyase</fullName>
    </alternativeName>
    <alternativeName>
        <fullName evidence="16">Adenylyl cyclase</fullName>
    </alternativeName>
</protein>
<evidence type="ECO:0000256" key="9">
    <source>
        <dbReference type="ARBA" id="ARBA00022737"/>
    </source>
</evidence>
<name>A0A8J2T376_ZYGB2</name>
<feature type="compositionally biased region" description="Polar residues" evidence="17">
    <location>
        <begin position="595"/>
        <end position="605"/>
    </location>
</feature>
<evidence type="ECO:0000256" key="1">
    <source>
        <dbReference type="ARBA" id="ARBA00001593"/>
    </source>
</evidence>
<dbReference type="InterPro" id="IPR000159">
    <property type="entry name" value="RA_dom"/>
</dbReference>
<dbReference type="Pfam" id="PF00211">
    <property type="entry name" value="Guanylate_cyc"/>
    <property type="match status" value="1"/>
</dbReference>
<keyword evidence="14" id="KW-0456">Lyase</keyword>
<dbReference type="CDD" id="cd00143">
    <property type="entry name" value="PP2Cc"/>
    <property type="match status" value="1"/>
</dbReference>
<dbReference type="CDD" id="cd07302">
    <property type="entry name" value="CHD"/>
    <property type="match status" value="1"/>
</dbReference>
<dbReference type="InterPro" id="IPR048580">
    <property type="entry name" value="CYAA_C"/>
</dbReference>
<dbReference type="InterPro" id="IPR029787">
    <property type="entry name" value="Nucleotide_cyclase"/>
</dbReference>
<organism evidence="21 22">
    <name type="scientific">Zygosaccharomyces bailii (strain CLIB 213 / ATCC 58445 / CBS 680 / BCRC 21525 / NBRC 1098 / NCYC 1416 / NRRL Y-2227)</name>
    <dbReference type="NCBI Taxonomy" id="1333698"/>
    <lineage>
        <taxon>Eukaryota</taxon>
        <taxon>Fungi</taxon>
        <taxon>Dikarya</taxon>
        <taxon>Ascomycota</taxon>
        <taxon>Saccharomycotina</taxon>
        <taxon>Saccharomycetes</taxon>
        <taxon>Saccharomycetales</taxon>
        <taxon>Saccharomycetaceae</taxon>
        <taxon>Zygosaccharomyces</taxon>
    </lineage>
</organism>
<dbReference type="SUPFAM" id="SSF81606">
    <property type="entry name" value="PP2C-like"/>
    <property type="match status" value="1"/>
</dbReference>
<feature type="compositionally biased region" description="Low complexity" evidence="17">
    <location>
        <begin position="611"/>
        <end position="640"/>
    </location>
</feature>
<comment type="cofactor">
    <cofactor evidence="2">
        <name>Mg(2+)</name>
        <dbReference type="ChEBI" id="CHEBI:18420"/>
    </cofactor>
</comment>
<feature type="compositionally biased region" description="Polar residues" evidence="17">
    <location>
        <begin position="474"/>
        <end position="487"/>
    </location>
</feature>
<feature type="compositionally biased region" description="Polar residues" evidence="17">
    <location>
        <begin position="275"/>
        <end position="284"/>
    </location>
</feature>
<dbReference type="InterPro" id="IPR055071">
    <property type="entry name" value="RA_PHLPP-like"/>
</dbReference>
<dbReference type="PROSITE" id="PS50200">
    <property type="entry name" value="RA"/>
    <property type="match status" value="1"/>
</dbReference>
<dbReference type="GO" id="GO:0004016">
    <property type="term" value="F:adenylate cyclase activity"/>
    <property type="evidence" value="ECO:0007669"/>
    <property type="project" value="UniProtKB-EC"/>
</dbReference>
<dbReference type="PANTHER" id="PTHR48051:SF1">
    <property type="entry name" value="RAS SUPPRESSOR PROTEIN 1"/>
    <property type="match status" value="1"/>
</dbReference>
<feature type="domain" description="Ras-associating" evidence="19">
    <location>
        <begin position="809"/>
        <end position="888"/>
    </location>
</feature>
<dbReference type="Gene3D" id="3.60.40.10">
    <property type="entry name" value="PPM-type phosphatase domain"/>
    <property type="match status" value="1"/>
</dbReference>
<evidence type="ECO:0000256" key="3">
    <source>
        <dbReference type="ARBA" id="ARBA00003896"/>
    </source>
</evidence>
<dbReference type="InterPro" id="IPR036457">
    <property type="entry name" value="PPM-type-like_dom_sf"/>
</dbReference>
<dbReference type="PANTHER" id="PTHR48051">
    <property type="match status" value="1"/>
</dbReference>
<reference evidence="22" key="1">
    <citation type="journal article" date="2013" name="Genome Announc.">
        <title>Genome sequence of the food spoilage yeast Zygosaccharomyces bailii CLIB 213(T).</title>
        <authorList>
            <person name="Galeote V."/>
            <person name="Bigey F."/>
            <person name="Devillers H."/>
            <person name="Neuveglise C."/>
            <person name="Dequin S."/>
        </authorList>
    </citation>
    <scope>NUCLEOTIDE SEQUENCE [LARGE SCALE GENOMIC DNA]</scope>
    <source>
        <strain evidence="22">CLIB 213 / ATCC 58445 / CBS 680 / CCRC 21525 / NBRC 1098 / NCYC 1416 / NRRL Y-2227</strain>
    </source>
</reference>
<dbReference type="InterPro" id="IPR050216">
    <property type="entry name" value="LRR_domain-containing"/>
</dbReference>
<gene>
    <name evidence="21" type="ORF">BN860_08482g</name>
</gene>
<feature type="region of interest" description="Disordered" evidence="17">
    <location>
        <begin position="1"/>
        <end position="311"/>
    </location>
</feature>
<evidence type="ECO:0000256" key="14">
    <source>
        <dbReference type="ARBA" id="ARBA00023239"/>
    </source>
</evidence>
<dbReference type="SMART" id="SM00332">
    <property type="entry name" value="PP2Cc"/>
    <property type="match status" value="1"/>
</dbReference>
<evidence type="ECO:0000256" key="2">
    <source>
        <dbReference type="ARBA" id="ARBA00001946"/>
    </source>
</evidence>
<evidence type="ECO:0000256" key="4">
    <source>
        <dbReference type="ARBA" id="ARBA00005381"/>
    </source>
</evidence>
<feature type="compositionally biased region" description="Low complexity" evidence="17">
    <location>
        <begin position="133"/>
        <end position="148"/>
    </location>
</feature>
<feature type="compositionally biased region" description="Basic and acidic residues" evidence="17">
    <location>
        <begin position="671"/>
        <end position="681"/>
    </location>
</feature>
<keyword evidence="7" id="KW-0433">Leucine-rich repeat</keyword>
<keyword evidence="10" id="KW-0547">Nucleotide-binding</keyword>
<dbReference type="SUPFAM" id="SSF52058">
    <property type="entry name" value="L domain-like"/>
    <property type="match status" value="2"/>
</dbReference>
<evidence type="ECO:0000256" key="17">
    <source>
        <dbReference type="SAM" id="MobiDB-lite"/>
    </source>
</evidence>
<evidence type="ECO:0000256" key="6">
    <source>
        <dbReference type="ARBA" id="ARBA00021420"/>
    </source>
</evidence>
<evidence type="ECO:0000256" key="8">
    <source>
        <dbReference type="ARBA" id="ARBA00022723"/>
    </source>
</evidence>
<evidence type="ECO:0000313" key="22">
    <source>
        <dbReference type="Proteomes" id="UP000019375"/>
    </source>
</evidence>
<dbReference type="Pfam" id="PF13855">
    <property type="entry name" value="LRR_8"/>
    <property type="match status" value="3"/>
</dbReference>
<feature type="compositionally biased region" description="Basic and acidic residues" evidence="17">
    <location>
        <begin position="1"/>
        <end position="19"/>
    </location>
</feature>
<keyword evidence="12" id="KW-0460">Magnesium</keyword>
<feature type="compositionally biased region" description="Gly residues" evidence="17">
    <location>
        <begin position="237"/>
        <end position="251"/>
    </location>
</feature>
<dbReference type="EMBL" id="HG316455">
    <property type="protein sequence ID" value="CDF88362.1"/>
    <property type="molecule type" value="Genomic_DNA"/>
</dbReference>
<keyword evidence="9" id="KW-0677">Repeat</keyword>
<dbReference type="SMART" id="SM00369">
    <property type="entry name" value="LRR_TYP"/>
    <property type="match status" value="12"/>
</dbReference>
<evidence type="ECO:0000259" key="19">
    <source>
        <dbReference type="PROSITE" id="PS50200"/>
    </source>
</evidence>
<evidence type="ECO:0000256" key="10">
    <source>
        <dbReference type="ARBA" id="ARBA00022741"/>
    </source>
</evidence>
<keyword evidence="13" id="KW-0115">cAMP biosynthesis</keyword>
<dbReference type="SMART" id="SM00365">
    <property type="entry name" value="LRR_SD22"/>
    <property type="match status" value="9"/>
</dbReference>
<feature type="compositionally biased region" description="Basic and acidic residues" evidence="17">
    <location>
        <begin position="451"/>
        <end position="464"/>
    </location>
</feature>
<evidence type="ECO:0000256" key="12">
    <source>
        <dbReference type="ARBA" id="ARBA00022842"/>
    </source>
</evidence>
<accession>A0A8J2T376</accession>
<dbReference type="Gene3D" id="3.80.10.10">
    <property type="entry name" value="Ribonuclease Inhibitor"/>
    <property type="match status" value="4"/>
</dbReference>
<dbReference type="GO" id="GO:0005737">
    <property type="term" value="C:cytoplasm"/>
    <property type="evidence" value="ECO:0007669"/>
    <property type="project" value="TreeGrafter"/>
</dbReference>
<dbReference type="FunFam" id="3.30.70.1230:FF:000084">
    <property type="entry name" value="Adenylate cyclase"/>
    <property type="match status" value="1"/>
</dbReference>
<feature type="domain" description="Guanylate cyclase" evidence="18">
    <location>
        <begin position="1800"/>
        <end position="1937"/>
    </location>
</feature>
<evidence type="ECO:0000256" key="15">
    <source>
        <dbReference type="ARBA" id="ARBA00032597"/>
    </source>
</evidence>
<feature type="compositionally biased region" description="Basic and acidic residues" evidence="17">
    <location>
        <begin position="41"/>
        <end position="58"/>
    </location>
</feature>
<feature type="compositionally biased region" description="Polar residues" evidence="17">
    <location>
        <begin position="180"/>
        <end position="194"/>
    </location>
</feature>
<dbReference type="SMART" id="SM00364">
    <property type="entry name" value="LRR_BAC"/>
    <property type="match status" value="7"/>
</dbReference>
<evidence type="ECO:0000256" key="16">
    <source>
        <dbReference type="ARBA" id="ARBA00032637"/>
    </source>
</evidence>
<keyword evidence="8" id="KW-0479">Metal-binding</keyword>
<comment type="function">
    <text evidence="3">Plays essential roles in regulation of cellular metabolism by catalyzing the synthesis of a second messenger, cAMP.</text>
</comment>
<sequence length="2152" mass="241205">MFRQGDKHQDGSRKQHRADNNLARITTGMSVGSQGSKGSKTSKDSIRSTREKDSRTMSDGEGSDGGGSLVTRGREAVSAPLGKSISTGEVGGVGGNHADAHSTSNYQQQSQLQSQDRHNHRLRDSKIRKGPILLKKTLSSLSLGSAASDDGDNQHSHQRQQQRQQHQQHQQHQQQHVPMETQQKLPTTASSATSRRYPHGRPLPQNGGAMVAPPRKQSLAGSFFKKLSGSGNPDGPSGTGTATGAGNGGAYGEEQQHSRNGGPRSGHHGGLHSMYSATPSGGSRRSSKDYHPSGGSGGGGSGGGSSGHLMETVPSSLMRKMSTLVHGFGHDLETSSHSAKRPFYHEKKHDTDNISLPSSRPRLSASSSRRNSATSTITNSTLAHMQAQAQSQGRSQSQGQSQLQSQEQGQEQLHSGPETSLPEQLHERHQAQEDEGKQEWQQVQQQLGESEGQRPEPPQKEKQGSRSCADRQGSVFQLDTNLENVSDITKAPDLSRRPSAIYDGAHPEDKRVSVSGPSASITHVNSRNDLSALPSSLTVAASSPNAKQMWVAPESWDVESDVDVRRAKKHNRNLQYQQEQHVSLNKDPHMDASSGRPNNRSTKSTGPGGKESMSSSLQSSEQSSSMESSESASSDLDYSSGMESYSERGRGDIKAIENNEQHPPEGSQQQEQRHIQQEKQLDHQEQILRQQLKYDEVNQDQLENLDDKAKEEALQQHQEREKQLLYLTQQQKKRKRQRQQKEEQQSRQNVLHSQQDAPTSPSKSLAKALGGSTSDQETMKLSFDDEKHDRVEYELERYYKDFSDLDPKRHYAIRIFNTDDTFTTLSCTPATTVRDILPSLKRKFNVTSQGSYQISLKVGKLSKILRPLSKPIIIERKLLLLNGYKKSDPLHIMGIEDLSFVFKFLFHPVAPSHLTPEKEQRLLRSDFVHVDLRGMDLTTPPIIFYQHTSEIESLDVSNNANIFLPVEFIESAVKLSSLRMVNIRASKFPANICDVENLISLELQRNFIRKVPHAVSQLTNLTILNLQCNELDKLPRGFNQLKNLQLLDLSSNRFVHYPEVVNECTNLLQINLSYNKIHTLPASTNKLFKLAKMNLSHNKLTSIADLSEMKNLRTLNLQHNRVARIKTGARNLQNLSLADNRISNFDDILPKLKILELQENPITSLSYKGFFPMNMTNLSLSKAKLSNLPGELFFELSCLEKLDLSENNLTKLPDEFCLLNKLVHLSAARNKLQKLPSNFSKLRSLKSLDLHSNNIRDFVCNAENLEITYLNISSNMFGNSLLTGQFCQDISPDSKLANSLEYMVAADNQFNDQMWPLFNCFTKLKVLNLSYNNFQDISDLKLENLTNLYFSGNKLATLSGDVVLKWKNLETLMLNGNYLLSLPSELSQLEKLAVFDVGSNQLKYNISNYYYDWNWRKNKQLKYLNFSGNRRFEIRSSVSPDINADLSDLTVLPHLKVLGLMDVTLNTSKVPDENINFRLRTSGSVINGMRYGVADTLGRRDYVSSRDVTFERFGGKDDECLLCLHDGKNHYADYGHNIARLVRDIYDKILLRQLERHGDSDLGIRKAMRFSFLQLNKEINGMLSCVDNGTAVANLTSADLLSGACSTAVYIRGNKVYTANIGDCMAILSKTNGDFQKLTSLHVPYKREEYERIRISGGYVNDDKLDGVVDVSRAVGFFDLLPHIHASPDISMVELTKADEMLVIATHKLWQYMDFETACDIARENNSEPMLAAEAMKDHAIAYGCTDNLTILCLSLYKNSDQQNRFTLNRNALMTRRSTFEDTTLRRLQPEIAPPTGNLAIVFTDIKNSTFLWEMFPNAMRTAIKTHNDIMRRLLRIYGGYEVKTEGDAFMVAFPTPISALVWCMSVQLKFLDAQWPEEITSIQDGCLVIDKQGNKIYQGLSVRMGVHWGCPVPELDLVTQRMDYLGPMVNKAARVEGVADGGQITLSSDFLSEFNKIMKYHQKVVKENLPLKEVYGEEFVGEVLEKEIAMLENIGWVFFDHGEQKLKGLETKELITIAYPKSLASRHNFITKDEETRMLNEGFICQLRCVSRRIESVLSAVSKGVVDEQRKPGKISAVDESVKNSVKFLNSEKDATAYFDDLVTRLESSIALLKLHQVVNSGFKVKGHDTFQSHGTGIFDILDAVLEKIKE</sequence>
<feature type="region of interest" description="Disordered" evidence="17">
    <location>
        <begin position="541"/>
        <end position="681"/>
    </location>
</feature>
<dbReference type="Pfam" id="PF21187">
    <property type="entry name" value="CYAA_C"/>
    <property type="match status" value="1"/>
</dbReference>